<dbReference type="SMART" id="SM01040">
    <property type="entry name" value="Bro-N"/>
    <property type="match status" value="1"/>
</dbReference>
<dbReference type="AlphaFoldDB" id="A0A1F5S385"/>
<evidence type="ECO:0000313" key="4">
    <source>
        <dbReference type="Proteomes" id="UP000177407"/>
    </source>
</evidence>
<accession>A0A1F5S385</accession>
<protein>
    <submittedName>
        <fullName evidence="3">Phage antirepressor protein</fullName>
    </submittedName>
</protein>
<feature type="region of interest" description="Disordered" evidence="1">
    <location>
        <begin position="221"/>
        <end position="245"/>
    </location>
</feature>
<feature type="compositionally biased region" description="Basic and acidic residues" evidence="1">
    <location>
        <begin position="221"/>
        <end position="238"/>
    </location>
</feature>
<dbReference type="Pfam" id="PF02498">
    <property type="entry name" value="Bro-N"/>
    <property type="match status" value="1"/>
</dbReference>
<feature type="domain" description="Bro-N" evidence="2">
    <location>
        <begin position="3"/>
        <end position="117"/>
    </location>
</feature>
<dbReference type="InterPro" id="IPR003497">
    <property type="entry name" value="BRO_N_domain"/>
</dbReference>
<comment type="caution">
    <text evidence="3">The sequence shown here is derived from an EMBL/GenBank/DDBJ whole genome shotgun (WGS) entry which is preliminary data.</text>
</comment>
<gene>
    <name evidence="3" type="ORF">A2257_01675</name>
</gene>
<name>A0A1F5S385_9BACT</name>
<sequence length="276" mass="31986">MEATKISLFKGKKIRKIIYQNEWWFSVVDVVEALTDSAQPSKYWTAMKARVSGEGGFQLSTICRQLKLESSDGKKYETDCADTEGIFRIIQSIPSPKAEPFKRWLAKVGYERVQEIENPELATKRTRMLYKLKGYPEDWIEKRMRGIAIREELTDEWQNRGAREQKDYEILTAEISKATFGITPNQYKKIKNLKRENLRDHMDDFELIFTMLGERATTEIHRNEDSKGLPKLKSDAKAGGDIAGGARKQLEKRLGRSIVSKNNFLKKRQNQKSLEK</sequence>
<evidence type="ECO:0000259" key="2">
    <source>
        <dbReference type="PROSITE" id="PS51750"/>
    </source>
</evidence>
<dbReference type="PROSITE" id="PS51750">
    <property type="entry name" value="BRO_N"/>
    <property type="match status" value="1"/>
</dbReference>
<evidence type="ECO:0000313" key="3">
    <source>
        <dbReference type="EMBL" id="OGF21129.1"/>
    </source>
</evidence>
<reference evidence="3 4" key="1">
    <citation type="journal article" date="2016" name="Nat. Commun.">
        <title>Thousands of microbial genomes shed light on interconnected biogeochemical processes in an aquifer system.</title>
        <authorList>
            <person name="Anantharaman K."/>
            <person name="Brown C.T."/>
            <person name="Hug L.A."/>
            <person name="Sharon I."/>
            <person name="Castelle C.J."/>
            <person name="Probst A.J."/>
            <person name="Thomas B.C."/>
            <person name="Singh A."/>
            <person name="Wilkins M.J."/>
            <person name="Karaoz U."/>
            <person name="Brodie E.L."/>
            <person name="Williams K.H."/>
            <person name="Hubbard S.S."/>
            <person name="Banfield J.F."/>
        </authorList>
    </citation>
    <scope>NUCLEOTIDE SEQUENCE [LARGE SCALE GENOMIC DNA]</scope>
</reference>
<evidence type="ECO:0000256" key="1">
    <source>
        <dbReference type="SAM" id="MobiDB-lite"/>
    </source>
</evidence>
<dbReference type="EMBL" id="MFGA01000014">
    <property type="protein sequence ID" value="OGF21129.1"/>
    <property type="molecule type" value="Genomic_DNA"/>
</dbReference>
<proteinExistence type="predicted"/>
<dbReference type="Proteomes" id="UP000177407">
    <property type="component" value="Unassembled WGS sequence"/>
</dbReference>
<organism evidence="3 4">
    <name type="scientific">Candidatus Falkowbacteria bacterium RIFOXYA2_FULL_38_12</name>
    <dbReference type="NCBI Taxonomy" id="1797993"/>
    <lineage>
        <taxon>Bacteria</taxon>
        <taxon>Candidatus Falkowiibacteriota</taxon>
    </lineage>
</organism>